<evidence type="ECO:0000313" key="1">
    <source>
        <dbReference type="EMBL" id="QOI66154.1"/>
    </source>
</evidence>
<name>A0AAE7MXS1_9CAUD</name>
<proteinExistence type="predicted"/>
<protein>
    <submittedName>
        <fullName evidence="1">Tail completion protein</fullName>
    </submittedName>
</protein>
<gene>
    <name evidence="1" type="primary">gp10</name>
</gene>
<sequence>MILPELKDKLKSLNLPIAYRCFAVGQVPELPYIVYYADEDIAFYADDIVYHEGYAVTIEVYTEKKDVELEKKVKQLLNNNGLPYESYESFLDSENMYLKAYEIEI</sequence>
<organism evidence="1 2">
    <name type="scientific">Ruminococcus phage phiRg519T2</name>
    <dbReference type="NCBI Taxonomy" id="2772519"/>
    <lineage>
        <taxon>Viruses</taxon>
        <taxon>Duplodnaviria</taxon>
        <taxon>Heunggongvirae</taxon>
        <taxon>Uroviricota</taxon>
        <taxon>Caudoviricetes</taxon>
        <taxon>Munstervirinae</taxon>
        <taxon>Adovirus</taxon>
        <taxon>Adovirus 519T2</taxon>
    </lineage>
</organism>
<evidence type="ECO:0000313" key="2">
    <source>
        <dbReference type="Proteomes" id="UP000827222"/>
    </source>
</evidence>
<dbReference type="EMBL" id="MT980838">
    <property type="protein sequence ID" value="QOI66154.1"/>
    <property type="molecule type" value="Genomic_DNA"/>
</dbReference>
<dbReference type="Proteomes" id="UP000827222">
    <property type="component" value="Segment"/>
</dbReference>
<keyword evidence="2" id="KW-1185">Reference proteome</keyword>
<accession>A0AAE7MXS1</accession>
<reference evidence="1" key="1">
    <citation type="submission" date="2020-09" db="EMBL/GenBank/DDBJ databases">
        <title>Temperate bacteriophages infecting mucin-degrading bacterium Ruminococcus gnavus from the human gut.</title>
        <authorList>
            <person name="Khokhlova E.V."/>
            <person name="Shkoporov A.N."/>
            <person name="Draper L.A."/>
            <person name="Kingston A.R."/>
            <person name="Forde A."/>
            <person name="Ross R.P."/>
            <person name="Hill C."/>
        </authorList>
    </citation>
    <scope>NUCLEOTIDE SEQUENCE</scope>
</reference>